<dbReference type="InterPro" id="IPR045086">
    <property type="entry name" value="OBG_GTPase"/>
</dbReference>
<feature type="domain" description="Obg" evidence="12">
    <location>
        <begin position="1"/>
        <end position="158"/>
    </location>
</feature>
<dbReference type="InterPro" id="IPR036346">
    <property type="entry name" value="GTP-bd_prot_GTP1/OBG_C_sf"/>
</dbReference>
<evidence type="ECO:0000259" key="12">
    <source>
        <dbReference type="PROSITE" id="PS51883"/>
    </source>
</evidence>
<reference evidence="13 14" key="1">
    <citation type="submission" date="2019-08" db="EMBL/GenBank/DDBJ databases">
        <title>In-depth cultivation of the pig gut microbiome towards novel bacterial diversity and tailored functional studies.</title>
        <authorList>
            <person name="Wylensek D."/>
            <person name="Hitch T.C.A."/>
            <person name="Clavel T."/>
        </authorList>
    </citation>
    <scope>NUCLEOTIDE SEQUENCE [LARGE SCALE GENOMIC DNA]</scope>
    <source>
        <strain evidence="13 14">Oil+RF-744-WCA-WT-11</strain>
    </source>
</reference>
<feature type="binding site" evidence="9">
    <location>
        <begin position="165"/>
        <end position="172"/>
    </location>
    <ligand>
        <name>GTP</name>
        <dbReference type="ChEBI" id="CHEBI:37565"/>
    </ligand>
</feature>
<dbReference type="NCBIfam" id="NF008956">
    <property type="entry name" value="PRK12299.1"/>
    <property type="match status" value="1"/>
</dbReference>
<dbReference type="InterPro" id="IPR014100">
    <property type="entry name" value="GTP-bd_Obg/CgtA"/>
</dbReference>
<feature type="domain" description="OBG-type G" evidence="10">
    <location>
        <begin position="159"/>
        <end position="342"/>
    </location>
</feature>
<keyword evidence="8 9" id="KW-0342">GTP-binding</keyword>
<name>A0A6L5X6X5_9FIRM</name>
<evidence type="ECO:0000256" key="6">
    <source>
        <dbReference type="ARBA" id="ARBA00022801"/>
    </source>
</evidence>
<feature type="binding site" evidence="9">
    <location>
        <position position="192"/>
    </location>
    <ligand>
        <name>Mg(2+)</name>
        <dbReference type="ChEBI" id="CHEBI:18420"/>
    </ligand>
</feature>
<dbReference type="PROSITE" id="PS51883">
    <property type="entry name" value="OBG"/>
    <property type="match status" value="1"/>
</dbReference>
<dbReference type="EMBL" id="VULZ01000006">
    <property type="protein sequence ID" value="MSS14736.1"/>
    <property type="molecule type" value="Genomic_DNA"/>
</dbReference>
<evidence type="ECO:0000256" key="5">
    <source>
        <dbReference type="ARBA" id="ARBA00022741"/>
    </source>
</evidence>
<comment type="subcellular location">
    <subcellularLocation>
        <location evidence="9">Cytoplasm</location>
    </subcellularLocation>
</comment>
<evidence type="ECO:0000256" key="4">
    <source>
        <dbReference type="ARBA" id="ARBA00022723"/>
    </source>
</evidence>
<dbReference type="Pfam" id="PF09269">
    <property type="entry name" value="DUF1967"/>
    <property type="match status" value="1"/>
</dbReference>
<dbReference type="GO" id="GO:0000287">
    <property type="term" value="F:magnesium ion binding"/>
    <property type="evidence" value="ECO:0007669"/>
    <property type="project" value="InterPro"/>
</dbReference>
<dbReference type="InterPro" id="IPR036726">
    <property type="entry name" value="GTP1_OBG_dom_sf"/>
</dbReference>
<dbReference type="CDD" id="cd01898">
    <property type="entry name" value="Obg"/>
    <property type="match status" value="1"/>
</dbReference>
<feature type="domain" description="OCT" evidence="11">
    <location>
        <begin position="360"/>
        <end position="440"/>
    </location>
</feature>
<dbReference type="PRINTS" id="PR00326">
    <property type="entry name" value="GTP1OBG"/>
</dbReference>
<dbReference type="HAMAP" id="MF_01454">
    <property type="entry name" value="GTPase_Obg"/>
    <property type="match status" value="1"/>
</dbReference>
<organism evidence="13 14">
    <name type="scientific">Porcincola intestinalis</name>
    <dbReference type="NCBI Taxonomy" id="2606632"/>
    <lineage>
        <taxon>Bacteria</taxon>
        <taxon>Bacillati</taxon>
        <taxon>Bacillota</taxon>
        <taxon>Clostridia</taxon>
        <taxon>Lachnospirales</taxon>
        <taxon>Lachnospiraceae</taxon>
        <taxon>Porcincola</taxon>
    </lineage>
</organism>
<proteinExistence type="inferred from homology"/>
<dbReference type="PANTHER" id="PTHR11702">
    <property type="entry name" value="DEVELOPMENTALLY REGULATED GTP-BINDING PROTEIN-RELATED"/>
    <property type="match status" value="1"/>
</dbReference>
<dbReference type="FunFam" id="2.70.210.12:FF:000001">
    <property type="entry name" value="GTPase Obg"/>
    <property type="match status" value="1"/>
</dbReference>
<feature type="binding site" evidence="9">
    <location>
        <begin position="282"/>
        <end position="285"/>
    </location>
    <ligand>
        <name>GTP</name>
        <dbReference type="ChEBI" id="CHEBI:37565"/>
    </ligand>
</feature>
<comment type="caution">
    <text evidence="13">The sequence shown here is derived from an EMBL/GenBank/DDBJ whole genome shotgun (WGS) entry which is preliminary data.</text>
</comment>
<feature type="binding site" evidence="9">
    <location>
        <begin position="323"/>
        <end position="325"/>
    </location>
    <ligand>
        <name>GTP</name>
        <dbReference type="ChEBI" id="CHEBI:37565"/>
    </ligand>
</feature>
<evidence type="ECO:0000256" key="2">
    <source>
        <dbReference type="ARBA" id="ARBA00007699"/>
    </source>
</evidence>
<dbReference type="Proteomes" id="UP000481852">
    <property type="component" value="Unassembled WGS sequence"/>
</dbReference>
<dbReference type="InterPro" id="IPR015349">
    <property type="entry name" value="OCT_dom"/>
</dbReference>
<evidence type="ECO:0000256" key="1">
    <source>
        <dbReference type="ARBA" id="ARBA00001946"/>
    </source>
</evidence>
<dbReference type="PROSITE" id="PS00905">
    <property type="entry name" value="GTP1_OBG"/>
    <property type="match status" value="1"/>
</dbReference>
<keyword evidence="14" id="KW-1185">Reference proteome</keyword>
<dbReference type="Gene3D" id="2.70.210.12">
    <property type="entry name" value="GTP1/OBG domain"/>
    <property type="match status" value="1"/>
</dbReference>
<comment type="function">
    <text evidence="9">An essential GTPase which binds GTP, GDP and possibly (p)ppGpp with moderate affinity, with high nucleotide exchange rates and a fairly low GTP hydrolysis rate. Plays a role in control of the cell cycle, stress response, ribosome biogenesis and in those bacteria that undergo differentiation, in morphogenesis control.</text>
</comment>
<dbReference type="NCBIfam" id="NF008955">
    <property type="entry name" value="PRK12297.1"/>
    <property type="match status" value="1"/>
</dbReference>
<dbReference type="EC" id="3.6.5.-" evidence="9"/>
<accession>A0A6L5X6X5</accession>
<keyword evidence="4 9" id="KW-0479">Metal-binding</keyword>
<dbReference type="GO" id="GO:0005525">
    <property type="term" value="F:GTP binding"/>
    <property type="evidence" value="ECO:0007669"/>
    <property type="project" value="UniProtKB-UniRule"/>
</dbReference>
<feature type="binding site" evidence="9">
    <location>
        <begin position="190"/>
        <end position="194"/>
    </location>
    <ligand>
        <name>GTP</name>
        <dbReference type="ChEBI" id="CHEBI:37565"/>
    </ligand>
</feature>
<evidence type="ECO:0000256" key="9">
    <source>
        <dbReference type="HAMAP-Rule" id="MF_01454"/>
    </source>
</evidence>
<evidence type="ECO:0000256" key="7">
    <source>
        <dbReference type="ARBA" id="ARBA00022842"/>
    </source>
</evidence>
<dbReference type="GO" id="GO:0005737">
    <property type="term" value="C:cytoplasm"/>
    <property type="evidence" value="ECO:0007669"/>
    <property type="project" value="UniProtKB-SubCell"/>
</dbReference>
<dbReference type="Gene3D" id="3.30.300.350">
    <property type="entry name" value="GTP-binding protein OBG, C-terminal domain"/>
    <property type="match status" value="1"/>
</dbReference>
<keyword evidence="6 9" id="KW-0378">Hydrolase</keyword>
<comment type="subunit">
    <text evidence="9">Monomer.</text>
</comment>
<dbReference type="SUPFAM" id="SSF102741">
    <property type="entry name" value="Obg GTP-binding protein C-terminal domain"/>
    <property type="match status" value="1"/>
</dbReference>
<comment type="similarity">
    <text evidence="2 9">Belongs to the TRAFAC class OBG-HflX-like GTPase superfamily. OBG GTPase family.</text>
</comment>
<dbReference type="PROSITE" id="PS51710">
    <property type="entry name" value="G_OBG"/>
    <property type="match status" value="1"/>
</dbReference>
<evidence type="ECO:0000256" key="8">
    <source>
        <dbReference type="ARBA" id="ARBA00023134"/>
    </source>
</evidence>
<sequence>MFADRAKIIVRSGKGGDGHVSFRREKFVASGGPDGGDGGKGGDVVFVVDDGLNTLIDYRHRRKFSATDGEPGGKKRCHGADGQDLILRVPAGTVIRLAETGEVIADMSGENRRQVILKGGRGGNGNMHYATSTMQAPEYAQPGQEARELEIKLELKTIADVGLIGYPNVGKSTLLSHISNAKPKIANYHFTTLNPELGVVDLEDGSGFVAADIPGLIEGASQGAGLGHEFLRHIDRCKVLIHVVDAASTEGRDPVEDVYRIDQELAAYDVALSEKPQVIAANKIDSITIPEDGKNPDGTAWENPVSRLKREFGPKDIAVFPISAVTGEGLKDLIYYVSSMLRKLPKETKVYEQEYFPEEHLPGNKLSFTCWKDAKDPHLFHVEGPKIDKMLGYTNLESEKGFRFFQNFLKDNGILKELEKLGIEDGDTVKLYELHFEYYK</sequence>
<dbReference type="PROSITE" id="PS51881">
    <property type="entry name" value="OCT"/>
    <property type="match status" value="1"/>
</dbReference>
<protein>
    <recommendedName>
        <fullName evidence="9">GTPase Obg</fullName>
        <ecNumber evidence="9">3.6.5.-</ecNumber>
    </recommendedName>
    <alternativeName>
        <fullName evidence="9">GTP-binding protein Obg</fullName>
    </alternativeName>
</protein>
<dbReference type="Pfam" id="PF01018">
    <property type="entry name" value="GTP1_OBG"/>
    <property type="match status" value="1"/>
</dbReference>
<dbReference type="SUPFAM" id="SSF82051">
    <property type="entry name" value="Obg GTP-binding protein N-terminal domain"/>
    <property type="match status" value="1"/>
</dbReference>
<dbReference type="InterPro" id="IPR006073">
    <property type="entry name" value="GTP-bd"/>
</dbReference>
<dbReference type="GO" id="GO:0003924">
    <property type="term" value="F:GTPase activity"/>
    <property type="evidence" value="ECO:0007669"/>
    <property type="project" value="UniProtKB-UniRule"/>
</dbReference>
<evidence type="ECO:0000313" key="13">
    <source>
        <dbReference type="EMBL" id="MSS14736.1"/>
    </source>
</evidence>
<dbReference type="RefSeq" id="WP_154524896.1">
    <property type="nucleotide sequence ID" value="NZ_JAQYJL010000013.1"/>
</dbReference>
<dbReference type="PANTHER" id="PTHR11702:SF31">
    <property type="entry name" value="MITOCHONDRIAL RIBOSOME-ASSOCIATED GTPASE 2"/>
    <property type="match status" value="1"/>
</dbReference>
<evidence type="ECO:0000259" key="10">
    <source>
        <dbReference type="PROSITE" id="PS51710"/>
    </source>
</evidence>
<keyword evidence="5 9" id="KW-0547">Nucleotide-binding</keyword>
<evidence type="ECO:0000259" key="11">
    <source>
        <dbReference type="PROSITE" id="PS51881"/>
    </source>
</evidence>
<keyword evidence="7 9" id="KW-0460">Magnesium</keyword>
<comment type="cofactor">
    <cofactor evidence="1 9">
        <name>Mg(2+)</name>
        <dbReference type="ChEBI" id="CHEBI:18420"/>
    </cofactor>
</comment>
<evidence type="ECO:0000256" key="3">
    <source>
        <dbReference type="ARBA" id="ARBA00022490"/>
    </source>
</evidence>
<dbReference type="GO" id="GO:0042254">
    <property type="term" value="P:ribosome biogenesis"/>
    <property type="evidence" value="ECO:0007669"/>
    <property type="project" value="UniProtKB-UniRule"/>
</dbReference>
<dbReference type="AlphaFoldDB" id="A0A6L5X6X5"/>
<dbReference type="NCBIfam" id="NF008954">
    <property type="entry name" value="PRK12296.1"/>
    <property type="match status" value="1"/>
</dbReference>
<gene>
    <name evidence="13" type="primary">obgE</name>
    <name evidence="9" type="synonym">obg</name>
    <name evidence="13" type="ORF">FYJ35_06720</name>
</gene>
<feature type="binding site" evidence="9">
    <location>
        <position position="172"/>
    </location>
    <ligand>
        <name>Mg(2+)</name>
        <dbReference type="ChEBI" id="CHEBI:18420"/>
    </ligand>
</feature>
<dbReference type="NCBIfam" id="TIGR02729">
    <property type="entry name" value="Obg_CgtA"/>
    <property type="match status" value="1"/>
</dbReference>
<dbReference type="InterPro" id="IPR006074">
    <property type="entry name" value="GTP1-OBG_CS"/>
</dbReference>
<dbReference type="InterPro" id="IPR006169">
    <property type="entry name" value="GTP1_OBG_dom"/>
</dbReference>
<evidence type="ECO:0000313" key="14">
    <source>
        <dbReference type="Proteomes" id="UP000481852"/>
    </source>
</evidence>
<keyword evidence="3 9" id="KW-0963">Cytoplasm</keyword>
<dbReference type="Gene3D" id="3.40.50.300">
    <property type="entry name" value="P-loop containing nucleotide triphosphate hydrolases"/>
    <property type="match status" value="1"/>
</dbReference>
<feature type="binding site" evidence="9">
    <location>
        <begin position="212"/>
        <end position="215"/>
    </location>
    <ligand>
        <name>GTP</name>
        <dbReference type="ChEBI" id="CHEBI:37565"/>
    </ligand>
</feature>
<dbReference type="InterPro" id="IPR027417">
    <property type="entry name" value="P-loop_NTPase"/>
</dbReference>
<dbReference type="NCBIfam" id="TIGR03595">
    <property type="entry name" value="Obg_CgtA_exten"/>
    <property type="match status" value="1"/>
</dbReference>
<dbReference type="SUPFAM" id="SSF52540">
    <property type="entry name" value="P-loop containing nucleoside triphosphate hydrolases"/>
    <property type="match status" value="1"/>
</dbReference>
<dbReference type="Pfam" id="PF01926">
    <property type="entry name" value="MMR_HSR1"/>
    <property type="match status" value="1"/>
</dbReference>
<dbReference type="InterPro" id="IPR031167">
    <property type="entry name" value="G_OBG"/>
</dbReference>